<evidence type="ECO:0000259" key="1">
    <source>
        <dbReference type="Pfam" id="PF14319"/>
    </source>
</evidence>
<accession>A0A2A5MBJ5</accession>
<gene>
    <name evidence="2" type="ORF">CP911_28610</name>
</gene>
<dbReference type="Proteomes" id="UP000217648">
    <property type="component" value="Unassembled WGS sequence"/>
</dbReference>
<reference evidence="2 3" key="1">
    <citation type="submission" date="2017-09" db="EMBL/GenBank/DDBJ databases">
        <title>Mdr eskape-Ghana.</title>
        <authorList>
            <person name="Agyepong N."/>
            <person name="Janice J."/>
            <person name="Samuelsen O."/>
            <person name="Owusu-Ofori A."/>
            <person name="Sundsfjord A."/>
            <person name="Essack S."/>
            <person name="Pedersen T."/>
        </authorList>
    </citation>
    <scope>NUCLEOTIDE SEQUENCE [LARGE SCALE GENOMIC DNA]</scope>
    <source>
        <strain evidence="2 3">46</strain>
    </source>
</reference>
<protein>
    <submittedName>
        <fullName evidence="2">IS91 family transposase</fullName>
    </submittedName>
</protein>
<dbReference type="InterPro" id="IPR026889">
    <property type="entry name" value="Zn_Tnp"/>
</dbReference>
<dbReference type="Pfam" id="PF14319">
    <property type="entry name" value="Zn_Tnp_IS91"/>
    <property type="match status" value="1"/>
</dbReference>
<name>A0A2A5MBJ5_9ENTR</name>
<evidence type="ECO:0000313" key="3">
    <source>
        <dbReference type="Proteomes" id="UP000217648"/>
    </source>
</evidence>
<proteinExistence type="predicted"/>
<evidence type="ECO:0000313" key="2">
    <source>
        <dbReference type="EMBL" id="PCM58257.1"/>
    </source>
</evidence>
<organism evidence="2 3">
    <name type="scientific">Klebsiella quasipneumoniae</name>
    <dbReference type="NCBI Taxonomy" id="1463165"/>
    <lineage>
        <taxon>Bacteria</taxon>
        <taxon>Pseudomonadati</taxon>
        <taxon>Pseudomonadota</taxon>
        <taxon>Gammaproteobacteria</taxon>
        <taxon>Enterobacterales</taxon>
        <taxon>Enterobacteriaceae</taxon>
        <taxon>Klebsiella/Raoultella group</taxon>
        <taxon>Klebsiella</taxon>
        <taxon>Klebsiella pneumoniae complex</taxon>
    </lineage>
</organism>
<dbReference type="AlphaFoldDB" id="A0A2A5MBJ5"/>
<feature type="domain" description="Transposase zinc-binding" evidence="1">
    <location>
        <begin position="6"/>
        <end position="84"/>
    </location>
</feature>
<dbReference type="EMBL" id="NXHG01000053">
    <property type="protein sequence ID" value="PCM58257.1"/>
    <property type="molecule type" value="Genomic_DNA"/>
</dbReference>
<comment type="caution">
    <text evidence="2">The sequence shown here is derived from an EMBL/GenBank/DDBJ whole genome shotgun (WGS) entry which is preliminary data.</text>
</comment>
<sequence length="141" mass="16073">MAEQGKELPGYVQREFEEFLQCGRLEHGFLRVRCESCHAEHLVAFSCKRRGFCPSCGARRMAESAALLVDEVLPEQPMRQWVLSFPFQLRFLFGVVCGKGRNPTLRLWPAIFSGEIDVFPGDRRRALLQIVGGDKLIIPFC</sequence>